<dbReference type="EMBL" id="NBSH01000015">
    <property type="protein sequence ID" value="ORX34119.1"/>
    <property type="molecule type" value="Genomic_DNA"/>
</dbReference>
<name>A0A1Y1U7V9_9TREE</name>
<dbReference type="RefSeq" id="XP_021868397.1">
    <property type="nucleotide sequence ID" value="XM_022016925.1"/>
</dbReference>
<dbReference type="Proteomes" id="UP000193218">
    <property type="component" value="Unassembled WGS sequence"/>
</dbReference>
<evidence type="ECO:0000313" key="1">
    <source>
        <dbReference type="EMBL" id="ORX34119.1"/>
    </source>
</evidence>
<gene>
    <name evidence="1" type="ORF">BD324DRAFT_636690</name>
</gene>
<dbReference type="GeneID" id="33558734"/>
<reference evidence="1 2" key="1">
    <citation type="submission" date="2017-03" db="EMBL/GenBank/DDBJ databases">
        <title>Widespread Adenine N6-methylation of Active Genes in Fungi.</title>
        <authorList>
            <consortium name="DOE Joint Genome Institute"/>
            <person name="Mondo S.J."/>
            <person name="Dannebaum R.O."/>
            <person name="Kuo R.C."/>
            <person name="Louie K.B."/>
            <person name="Bewick A.J."/>
            <person name="Labutti K."/>
            <person name="Haridas S."/>
            <person name="Kuo A."/>
            <person name="Salamov A."/>
            <person name="Ahrendt S.R."/>
            <person name="Lau R."/>
            <person name="Bowen B.P."/>
            <person name="Lipzen A."/>
            <person name="Sullivan W."/>
            <person name="Andreopoulos W.B."/>
            <person name="Clum A."/>
            <person name="Lindquist E."/>
            <person name="Daum C."/>
            <person name="Northen T.R."/>
            <person name="Ramamoorthy G."/>
            <person name="Schmitz R.J."/>
            <person name="Gryganskyi A."/>
            <person name="Culley D."/>
            <person name="Magnuson J."/>
            <person name="James T.Y."/>
            <person name="O'Malley M.A."/>
            <person name="Stajich J.E."/>
            <person name="Spatafora J.W."/>
            <person name="Visel A."/>
            <person name="Grigoriev I.V."/>
        </authorList>
    </citation>
    <scope>NUCLEOTIDE SEQUENCE [LARGE SCALE GENOMIC DNA]</scope>
    <source>
        <strain evidence="1 2">NRRL Y-17943</strain>
    </source>
</reference>
<sequence length="152" mass="17158">MCLRKNYHQLTIHDLTNPGWSSQLRTLCSILHLHPTVPRPPYCYYLSASEYCDDLHLALPCLHSPALIYSGPRRRVDMNNERVLFSKTTHPRNLGAKKEKTNRRYPTAQLGGMGGEGDWGGTSSRALRYASCVSLICCCLCLWMPCTVGCRL</sequence>
<proteinExistence type="predicted"/>
<organism evidence="1 2">
    <name type="scientific">Kockovaella imperatae</name>
    <dbReference type="NCBI Taxonomy" id="4999"/>
    <lineage>
        <taxon>Eukaryota</taxon>
        <taxon>Fungi</taxon>
        <taxon>Dikarya</taxon>
        <taxon>Basidiomycota</taxon>
        <taxon>Agaricomycotina</taxon>
        <taxon>Tremellomycetes</taxon>
        <taxon>Tremellales</taxon>
        <taxon>Cuniculitremaceae</taxon>
        <taxon>Kockovaella</taxon>
    </lineage>
</organism>
<evidence type="ECO:0000313" key="2">
    <source>
        <dbReference type="Proteomes" id="UP000193218"/>
    </source>
</evidence>
<keyword evidence="2" id="KW-1185">Reference proteome</keyword>
<accession>A0A1Y1U7V9</accession>
<protein>
    <submittedName>
        <fullName evidence="1">Uncharacterized protein</fullName>
    </submittedName>
</protein>
<comment type="caution">
    <text evidence="1">The sequence shown here is derived from an EMBL/GenBank/DDBJ whole genome shotgun (WGS) entry which is preliminary data.</text>
</comment>
<dbReference type="AlphaFoldDB" id="A0A1Y1U7V9"/>
<dbReference type="InParanoid" id="A0A1Y1U7V9"/>